<reference evidence="2" key="1">
    <citation type="journal article" date="2022" name="Nat. Commun.">
        <title>Chromosome evolution and the genetic basis of agronomically important traits in greater yam.</title>
        <authorList>
            <person name="Bredeson J.V."/>
            <person name="Lyons J.B."/>
            <person name="Oniyinde I.O."/>
            <person name="Okereke N.R."/>
            <person name="Kolade O."/>
            <person name="Nnabue I."/>
            <person name="Nwadili C.O."/>
            <person name="Hribova E."/>
            <person name="Parker M."/>
            <person name="Nwogha J."/>
            <person name="Shu S."/>
            <person name="Carlson J."/>
            <person name="Kariba R."/>
            <person name="Muthemba S."/>
            <person name="Knop K."/>
            <person name="Barton G.J."/>
            <person name="Sherwood A.V."/>
            <person name="Lopez-Montes A."/>
            <person name="Asiedu R."/>
            <person name="Jamnadass R."/>
            <person name="Muchugi A."/>
            <person name="Goodstein D."/>
            <person name="Egesi C.N."/>
            <person name="Featherston J."/>
            <person name="Asfaw A."/>
            <person name="Simpson G.G."/>
            <person name="Dolezel J."/>
            <person name="Hendre P.S."/>
            <person name="Van Deynze A."/>
            <person name="Kumar P.L."/>
            <person name="Obidiegwu J.E."/>
            <person name="Bhattacharjee R."/>
            <person name="Rokhsar D.S."/>
        </authorList>
    </citation>
    <scope>NUCLEOTIDE SEQUENCE [LARGE SCALE GENOMIC DNA]</scope>
    <source>
        <strain evidence="2">cv. TDa95/00328</strain>
    </source>
</reference>
<sequence>MRIAPGSSSYDADFTDFESKIHLLETVAYDAVLRAFRVQADDLSWSKESLLTDLRKELRISDANHREILGQINNDQSIKSLRNWHKAKCFQQPKTENHPCIDVNSKVRVSRKKLKPSNVTSPSLQHLPSLQPSQVTNCRDGIFSPQVGIARPMVHLAQNRQASNASRGKGSMVVSVSRNGLMQSGNENLKAGSDIIQIRSTDELLFEVQKICGSDNPDLKRLQQAKHMLREHEKALMDAIEKIAYVPDRGESTEEPDHDIGHWQVERVTQSASGNAAGHGIPCIDLQDSEYD</sequence>
<organism evidence="1 2">
    <name type="scientific">Dioscorea alata</name>
    <name type="common">Purple yam</name>
    <dbReference type="NCBI Taxonomy" id="55571"/>
    <lineage>
        <taxon>Eukaryota</taxon>
        <taxon>Viridiplantae</taxon>
        <taxon>Streptophyta</taxon>
        <taxon>Embryophyta</taxon>
        <taxon>Tracheophyta</taxon>
        <taxon>Spermatophyta</taxon>
        <taxon>Magnoliopsida</taxon>
        <taxon>Liliopsida</taxon>
        <taxon>Dioscoreales</taxon>
        <taxon>Dioscoreaceae</taxon>
        <taxon>Dioscorea</taxon>
    </lineage>
</organism>
<keyword evidence="2" id="KW-1185">Reference proteome</keyword>
<comment type="caution">
    <text evidence="1">The sequence shown here is derived from an EMBL/GenBank/DDBJ whole genome shotgun (WGS) entry which is preliminary data.</text>
</comment>
<evidence type="ECO:0000313" key="1">
    <source>
        <dbReference type="EMBL" id="KAH7653164.1"/>
    </source>
</evidence>
<evidence type="ECO:0000313" key="2">
    <source>
        <dbReference type="Proteomes" id="UP000827976"/>
    </source>
</evidence>
<protein>
    <submittedName>
        <fullName evidence="1">ENT-like protein</fullName>
    </submittedName>
</protein>
<dbReference type="EMBL" id="CM037029">
    <property type="protein sequence ID" value="KAH7653164.1"/>
    <property type="molecule type" value="Genomic_DNA"/>
</dbReference>
<proteinExistence type="predicted"/>
<name>A0ACB7TYM7_DIOAL</name>
<gene>
    <name evidence="1" type="ORF">IHE45_19G063700</name>
</gene>
<dbReference type="Proteomes" id="UP000827976">
    <property type="component" value="Chromosome 19"/>
</dbReference>
<accession>A0ACB7TYM7</accession>